<name>A0ABX0QUR9_9GAMM</name>
<dbReference type="SUPFAM" id="SSF49584">
    <property type="entry name" value="Periplasmic chaperone C-domain"/>
    <property type="match status" value="1"/>
</dbReference>
<keyword evidence="6 8" id="KW-0143">Chaperone</keyword>
<dbReference type="InterPro" id="IPR013783">
    <property type="entry name" value="Ig-like_fold"/>
</dbReference>
<dbReference type="Proteomes" id="UP000780690">
    <property type="component" value="Unassembled WGS sequence"/>
</dbReference>
<evidence type="ECO:0000256" key="8">
    <source>
        <dbReference type="RuleBase" id="RU003918"/>
    </source>
</evidence>
<evidence type="ECO:0000256" key="1">
    <source>
        <dbReference type="ARBA" id="ARBA00004418"/>
    </source>
</evidence>
<gene>
    <name evidence="12" type="ORF">F3J38_12035</name>
</gene>
<evidence type="ECO:0000256" key="5">
    <source>
        <dbReference type="ARBA" id="ARBA00022764"/>
    </source>
</evidence>
<keyword evidence="13" id="KW-1185">Reference proteome</keyword>
<evidence type="ECO:0000259" key="11">
    <source>
        <dbReference type="Pfam" id="PF02753"/>
    </source>
</evidence>
<dbReference type="SUPFAM" id="SSF49354">
    <property type="entry name" value="PapD-like"/>
    <property type="match status" value="1"/>
</dbReference>
<reference evidence="12 13" key="1">
    <citation type="journal article" date="2019" name="bioRxiv">
        <title>Bacteria contribute to plant secondary compound degradation in a generalist herbivore system.</title>
        <authorList>
            <person name="Francoeur C.B."/>
            <person name="Khadempour L."/>
            <person name="Moreira-Soto R.D."/>
            <person name="Gotting K."/>
            <person name="Book A.J."/>
            <person name="Pinto-Tomas A.A."/>
            <person name="Keefover-Ring K."/>
            <person name="Currie C.R."/>
        </authorList>
    </citation>
    <scope>NUCLEOTIDE SEQUENCE [LARGE SCALE GENOMIC DNA]</scope>
    <source>
        <strain evidence="12 13">Acro-805</strain>
    </source>
</reference>
<dbReference type="InterPro" id="IPR050643">
    <property type="entry name" value="Periplasmic_pilus_chap"/>
</dbReference>
<evidence type="ECO:0000256" key="6">
    <source>
        <dbReference type="ARBA" id="ARBA00023186"/>
    </source>
</evidence>
<dbReference type="Gene3D" id="2.60.40.10">
    <property type="entry name" value="Immunoglobulins"/>
    <property type="match status" value="2"/>
</dbReference>
<dbReference type="PROSITE" id="PS00635">
    <property type="entry name" value="PILI_CHAPERONE"/>
    <property type="match status" value="1"/>
</dbReference>
<keyword evidence="5" id="KW-0574">Periplasm</keyword>
<evidence type="ECO:0000256" key="3">
    <source>
        <dbReference type="ARBA" id="ARBA00022558"/>
    </source>
</evidence>
<dbReference type="Pfam" id="PF00345">
    <property type="entry name" value="PapD_N"/>
    <property type="match status" value="1"/>
</dbReference>
<comment type="subcellular location">
    <subcellularLocation>
        <location evidence="1 8">Periplasm</location>
    </subcellularLocation>
</comment>
<keyword evidence="4 9" id="KW-0732">Signal</keyword>
<dbReference type="InterPro" id="IPR016148">
    <property type="entry name" value="Pili_assmbl_chaperone_C"/>
</dbReference>
<comment type="similarity">
    <text evidence="2 8">Belongs to the periplasmic pilus chaperone family.</text>
</comment>
<proteinExistence type="inferred from homology"/>
<dbReference type="EMBL" id="VWXD01000003">
    <property type="protein sequence ID" value="NIF00782.1"/>
    <property type="molecule type" value="Genomic_DNA"/>
</dbReference>
<dbReference type="PANTHER" id="PTHR30251:SF2">
    <property type="entry name" value="FIMBRIAL CHAPERONE YADV-RELATED"/>
    <property type="match status" value="1"/>
</dbReference>
<feature type="chain" id="PRO_5045067048" evidence="9">
    <location>
        <begin position="19"/>
        <end position="227"/>
    </location>
</feature>
<organism evidence="12 13">
    <name type="scientific">Candidatus Pantoea formicae</name>
    <dbReference type="NCBI Taxonomy" id="2608355"/>
    <lineage>
        <taxon>Bacteria</taxon>
        <taxon>Pseudomonadati</taxon>
        <taxon>Pseudomonadota</taxon>
        <taxon>Gammaproteobacteria</taxon>
        <taxon>Enterobacterales</taxon>
        <taxon>Erwiniaceae</taxon>
        <taxon>Pantoea</taxon>
    </lineage>
</organism>
<evidence type="ECO:0000256" key="2">
    <source>
        <dbReference type="ARBA" id="ARBA00007399"/>
    </source>
</evidence>
<dbReference type="PANTHER" id="PTHR30251">
    <property type="entry name" value="PILUS ASSEMBLY CHAPERONE"/>
    <property type="match status" value="1"/>
</dbReference>
<evidence type="ECO:0000313" key="12">
    <source>
        <dbReference type="EMBL" id="NIF00782.1"/>
    </source>
</evidence>
<dbReference type="PRINTS" id="PR00969">
    <property type="entry name" value="CHAPERONPILI"/>
</dbReference>
<evidence type="ECO:0000256" key="7">
    <source>
        <dbReference type="ARBA" id="ARBA00023319"/>
    </source>
</evidence>
<feature type="signal peptide" evidence="9">
    <location>
        <begin position="1"/>
        <end position="18"/>
    </location>
</feature>
<dbReference type="RefSeq" id="WP_167138612.1">
    <property type="nucleotide sequence ID" value="NZ_VWXD01000003.1"/>
</dbReference>
<protein>
    <submittedName>
        <fullName evidence="12">Molecular chaperone</fullName>
    </submittedName>
</protein>
<evidence type="ECO:0000259" key="10">
    <source>
        <dbReference type="Pfam" id="PF00345"/>
    </source>
</evidence>
<keyword evidence="7" id="KW-0393">Immunoglobulin domain</keyword>
<dbReference type="InterPro" id="IPR008962">
    <property type="entry name" value="PapD-like_sf"/>
</dbReference>
<evidence type="ECO:0000256" key="9">
    <source>
        <dbReference type="SAM" id="SignalP"/>
    </source>
</evidence>
<dbReference type="InterPro" id="IPR016147">
    <property type="entry name" value="Pili_assmbl_chaperone_N"/>
</dbReference>
<sequence>MKKLFAAVMFIYSASAAAGIQVDESRVVYNGNAKSASLDIRNDQNDTYMVQTWLDRGDATKIPKDIPIQVIPPVLKLAGNKEAILRFIYAGQGLPQDRESVFWVNVQEIPPAPKEANTLQIAVRTRVKLFYRPAGLNTTLEQQVENLKWRKQNNKLVIENPGPLNITFSVLKLTNSAGKQWQVNADMVNAFGQLTVNLPAGAEAASRVQASYINDFGGNSAAKQSAL</sequence>
<evidence type="ECO:0000313" key="13">
    <source>
        <dbReference type="Proteomes" id="UP000780690"/>
    </source>
</evidence>
<comment type="caution">
    <text evidence="12">The sequence shown here is derived from an EMBL/GenBank/DDBJ whole genome shotgun (WGS) entry which is preliminary data.</text>
</comment>
<dbReference type="InterPro" id="IPR018046">
    <property type="entry name" value="Pili_assmbl_chaperone_CS"/>
</dbReference>
<keyword evidence="3" id="KW-1029">Fimbrium biogenesis</keyword>
<evidence type="ECO:0000256" key="4">
    <source>
        <dbReference type="ARBA" id="ARBA00022729"/>
    </source>
</evidence>
<feature type="domain" description="Pili assembly chaperone N-terminal" evidence="10">
    <location>
        <begin position="19"/>
        <end position="136"/>
    </location>
</feature>
<accession>A0ABX0QUR9</accession>
<dbReference type="InterPro" id="IPR001829">
    <property type="entry name" value="Pili_assmbl_chaperone_bac"/>
</dbReference>
<dbReference type="InterPro" id="IPR036316">
    <property type="entry name" value="Pili_assmbl_chap_C_dom_sf"/>
</dbReference>
<dbReference type="Pfam" id="PF02753">
    <property type="entry name" value="PapD_C"/>
    <property type="match status" value="1"/>
</dbReference>
<feature type="domain" description="Pili assembly chaperone C-terminal" evidence="11">
    <location>
        <begin position="158"/>
        <end position="220"/>
    </location>
</feature>